<protein>
    <submittedName>
        <fullName evidence="1">TPR repeat-containing protein</fullName>
    </submittedName>
</protein>
<accession>S4P115</accession>
<dbReference type="EMBL" id="GAIX01007419">
    <property type="protein sequence ID" value="JAA85141.1"/>
    <property type="molecule type" value="Transcribed_RNA"/>
</dbReference>
<evidence type="ECO:0000313" key="1">
    <source>
        <dbReference type="EMBL" id="JAA85141.1"/>
    </source>
</evidence>
<dbReference type="AlphaFoldDB" id="S4P115"/>
<organism evidence="1">
    <name type="scientific">Pararge aegeria</name>
    <name type="common">speckled wood butterfly</name>
    <dbReference type="NCBI Taxonomy" id="116150"/>
    <lineage>
        <taxon>Eukaryota</taxon>
        <taxon>Metazoa</taxon>
        <taxon>Ecdysozoa</taxon>
        <taxon>Arthropoda</taxon>
        <taxon>Hexapoda</taxon>
        <taxon>Insecta</taxon>
        <taxon>Pterygota</taxon>
        <taxon>Neoptera</taxon>
        <taxon>Endopterygota</taxon>
        <taxon>Lepidoptera</taxon>
        <taxon>Glossata</taxon>
        <taxon>Ditrysia</taxon>
        <taxon>Papilionoidea</taxon>
        <taxon>Nymphalidae</taxon>
        <taxon>Satyrinae</taxon>
        <taxon>Satyrini</taxon>
        <taxon>Parargina</taxon>
        <taxon>Pararge</taxon>
    </lineage>
</organism>
<name>S4P115_9NEOP</name>
<reference evidence="1" key="2">
    <citation type="submission" date="2013-05" db="EMBL/GenBank/DDBJ databases">
        <authorList>
            <person name="Carter J.-M."/>
            <person name="Baker S.C."/>
            <person name="Pink R."/>
            <person name="Carter D.R.F."/>
            <person name="Collins A."/>
            <person name="Tomlin J."/>
            <person name="Gibbs M."/>
            <person name="Breuker C.J."/>
        </authorList>
    </citation>
    <scope>NUCLEOTIDE SEQUENCE</scope>
    <source>
        <tissue evidence="1">Ovary</tissue>
    </source>
</reference>
<reference evidence="1" key="1">
    <citation type="journal article" date="2013" name="BMC Genomics">
        <title>Unscrambling butterfly oogenesis.</title>
        <authorList>
            <person name="Carter J.M."/>
            <person name="Baker S.C."/>
            <person name="Pink R."/>
            <person name="Carter D.R."/>
            <person name="Collins A."/>
            <person name="Tomlin J."/>
            <person name="Gibbs M."/>
            <person name="Breuker C.J."/>
        </authorList>
    </citation>
    <scope>NUCLEOTIDE SEQUENCE</scope>
    <source>
        <tissue evidence="1">Ovary</tissue>
    </source>
</reference>
<feature type="non-terminal residue" evidence="1">
    <location>
        <position position="93"/>
    </location>
</feature>
<proteinExistence type="predicted"/>
<sequence length="93" mass="10176">MVLLCLSQHAPDALQDNLSASDDSDTRLLALRTAEKLLADVDHTDRNALKALLQLATKNKSQADKVLQDILPLATEDGYQDDPYLILAIANAY</sequence>